<feature type="region of interest" description="Disordered" evidence="5">
    <location>
        <begin position="153"/>
        <end position="241"/>
    </location>
</feature>
<keyword evidence="3" id="KW-0964">Secreted</keyword>
<evidence type="ECO:0000256" key="4">
    <source>
        <dbReference type="RuleBase" id="RU004262"/>
    </source>
</evidence>
<dbReference type="GO" id="GO:0005615">
    <property type="term" value="C:extracellular space"/>
    <property type="evidence" value="ECO:0007669"/>
    <property type="project" value="TreeGrafter"/>
</dbReference>
<feature type="compositionally biased region" description="Basic and acidic residues" evidence="5">
    <location>
        <begin position="207"/>
        <end position="232"/>
    </location>
</feature>
<feature type="region of interest" description="Disordered" evidence="5">
    <location>
        <begin position="600"/>
        <end position="633"/>
    </location>
</feature>
<dbReference type="PANTHER" id="PTHR11610">
    <property type="entry name" value="LIPASE"/>
    <property type="match status" value="1"/>
</dbReference>
<dbReference type="GO" id="GO:0016298">
    <property type="term" value="F:lipase activity"/>
    <property type="evidence" value="ECO:0007669"/>
    <property type="project" value="InterPro"/>
</dbReference>
<dbReference type="AlphaFoldDB" id="A0A6G1SK13"/>
<dbReference type="PANTHER" id="PTHR11610:SF178">
    <property type="entry name" value="LIPASE MEMBER H-A-LIKE PROTEIN"/>
    <property type="match status" value="1"/>
</dbReference>
<dbReference type="Gene3D" id="3.40.50.1820">
    <property type="entry name" value="alpha/beta hydrolase"/>
    <property type="match status" value="1"/>
</dbReference>
<accession>A0A6G1SK13</accession>
<organism evidence="7">
    <name type="scientific">Aceria tosichella</name>
    <name type="common">wheat curl mite</name>
    <dbReference type="NCBI Taxonomy" id="561515"/>
    <lineage>
        <taxon>Eukaryota</taxon>
        <taxon>Metazoa</taxon>
        <taxon>Ecdysozoa</taxon>
        <taxon>Arthropoda</taxon>
        <taxon>Chelicerata</taxon>
        <taxon>Arachnida</taxon>
        <taxon>Acari</taxon>
        <taxon>Acariformes</taxon>
        <taxon>Trombidiformes</taxon>
        <taxon>Prostigmata</taxon>
        <taxon>Eupodina</taxon>
        <taxon>Eriophyoidea</taxon>
        <taxon>Eriophyidae</taxon>
        <taxon>Eriophyinae</taxon>
        <taxon>Aceriini</taxon>
        <taxon>Aceria</taxon>
    </lineage>
</organism>
<dbReference type="InterPro" id="IPR000734">
    <property type="entry name" value="TAG_lipase"/>
</dbReference>
<comment type="subcellular location">
    <subcellularLocation>
        <location evidence="1">Secreted</location>
    </subcellularLocation>
</comment>
<feature type="region of interest" description="Disordered" evidence="5">
    <location>
        <begin position="505"/>
        <end position="567"/>
    </location>
</feature>
<protein>
    <submittedName>
        <fullName evidence="7">Lipase member H</fullName>
    </submittedName>
</protein>
<feature type="compositionally biased region" description="Low complexity" evidence="5">
    <location>
        <begin position="514"/>
        <end position="527"/>
    </location>
</feature>
<gene>
    <name evidence="7" type="primary">LIPH_4</name>
    <name evidence="7" type="ORF">g.13161</name>
</gene>
<feature type="domain" description="Lipase" evidence="6">
    <location>
        <begin position="196"/>
        <end position="453"/>
    </location>
</feature>
<dbReference type="EMBL" id="GGYP01005967">
    <property type="protein sequence ID" value="MDE50738.1"/>
    <property type="molecule type" value="Transcribed_RNA"/>
</dbReference>
<sequence>MAKFVEKISITTLVIGLLLIHVQAGIIKDIFQKVTNTNNKTEETVRESAPICGHGLFSTPNERDLSPEIIFITNQQSRAVSAHERSHQNQDEINEVAKEFRFHPENVTLRELEEHGFNPDAPVSFLMHGFTSGYPLQAWISAIVEAYTIDRETSGQHGDSSGHHDGHHHDINGDHHETYENSDLIGHSDRESHSHSHNSHSHHNNNPHRDEHHRNRRQQDGFRRNSSSDRHRGQTGGRTSPVKHNLFIINWNYAARGIIYPRAVANIPIVASYVTRFINEKLIDEAHVEPRRIQLIGHSLGAHLAGFIGKNTRSKVGRIYGLDPAGPCFGTISGPLYPASKRLAPNDAEEVITIQTNSALLGIERPLGKYSVYVEGGANQPGCKSSGVLRSLGTLTWDGGDFDTVACSHSRAPNLITYRHDQKDSEENCLMVAYACKDWESFTKGQCGVCDRNANRKRDRHTSQRSPLDPVDCLRIGLDWQYPNASSSSSHGRLTQKPGRDQLTDYFTTRRPHSSSSGISGSRRPFSTSVGSEDRNKRAAKPDDEDDSSSYSNSTSNSRRRERDEDVEPIQMFLRTSDTQPYCAFHYQLVLELNEPFEKKNPPMSIILQDSESDKERRRGSSSSRNSVSSDTFGSRFDDRTYTHLLTSYRKLRHIDHGTLILRDGMKDGHRILKALHVNYMSSPDPELNRRLSTRLCPVKTNTDRAAIIGEGANRFYFKPCNQYDQYGSSSHNHYGSDHSDTEGH</sequence>
<comment type="similarity">
    <text evidence="2 4">Belongs to the AB hydrolase superfamily. Lipase family.</text>
</comment>
<evidence type="ECO:0000256" key="3">
    <source>
        <dbReference type="ARBA" id="ARBA00022525"/>
    </source>
</evidence>
<feature type="compositionally biased region" description="Basic and acidic residues" evidence="5">
    <location>
        <begin position="153"/>
        <end position="179"/>
    </location>
</feature>
<dbReference type="InterPro" id="IPR029058">
    <property type="entry name" value="AB_hydrolase_fold"/>
</dbReference>
<evidence type="ECO:0000256" key="5">
    <source>
        <dbReference type="SAM" id="MobiDB-lite"/>
    </source>
</evidence>
<feature type="compositionally biased region" description="Low complexity" evidence="5">
    <location>
        <begin position="621"/>
        <end position="631"/>
    </location>
</feature>
<evidence type="ECO:0000259" key="6">
    <source>
        <dbReference type="Pfam" id="PF00151"/>
    </source>
</evidence>
<dbReference type="GO" id="GO:0016042">
    <property type="term" value="P:lipid catabolic process"/>
    <property type="evidence" value="ECO:0007669"/>
    <property type="project" value="TreeGrafter"/>
</dbReference>
<feature type="compositionally biased region" description="Basic residues" evidence="5">
    <location>
        <begin position="195"/>
        <end position="206"/>
    </location>
</feature>
<dbReference type="InterPro" id="IPR013818">
    <property type="entry name" value="Lipase"/>
</dbReference>
<reference evidence="7" key="1">
    <citation type="submission" date="2018-10" db="EMBL/GenBank/DDBJ databases">
        <title>Transcriptome assembly of Aceria tosichella (Wheat curl mite) Type 2.</title>
        <authorList>
            <person name="Scully E.D."/>
            <person name="Geib S.M."/>
            <person name="Palmer N.A."/>
            <person name="Gupta A.K."/>
            <person name="Sarath G."/>
            <person name="Tatineni S."/>
        </authorList>
    </citation>
    <scope>NUCLEOTIDE SEQUENCE</scope>
    <source>
        <strain evidence="7">LincolnNE</strain>
    </source>
</reference>
<evidence type="ECO:0000313" key="7">
    <source>
        <dbReference type="EMBL" id="MDE50738.1"/>
    </source>
</evidence>
<evidence type="ECO:0000256" key="1">
    <source>
        <dbReference type="ARBA" id="ARBA00004613"/>
    </source>
</evidence>
<evidence type="ECO:0000256" key="2">
    <source>
        <dbReference type="ARBA" id="ARBA00010701"/>
    </source>
</evidence>
<dbReference type="SUPFAM" id="SSF53474">
    <property type="entry name" value="alpha/beta-Hydrolases"/>
    <property type="match status" value="1"/>
</dbReference>
<name>A0A6G1SK13_9ACAR</name>
<feature type="compositionally biased region" description="Basic and acidic residues" evidence="5">
    <location>
        <begin position="532"/>
        <end position="542"/>
    </location>
</feature>
<dbReference type="Pfam" id="PF00151">
    <property type="entry name" value="Lipase"/>
    <property type="match status" value="1"/>
</dbReference>
<proteinExistence type="inferred from homology"/>